<feature type="compositionally biased region" description="Polar residues" evidence="2">
    <location>
        <begin position="1416"/>
        <end position="1427"/>
    </location>
</feature>
<feature type="compositionally biased region" description="Basic and acidic residues" evidence="2">
    <location>
        <begin position="932"/>
        <end position="961"/>
    </location>
</feature>
<dbReference type="KEGG" id="soy:115888645"/>
<feature type="compositionally biased region" description="Basic residues" evidence="2">
    <location>
        <begin position="1358"/>
        <end position="1367"/>
    </location>
</feature>
<evidence type="ECO:0000313" key="3">
    <source>
        <dbReference type="Proteomes" id="UP000504635"/>
    </source>
</evidence>
<feature type="region of interest" description="Disordered" evidence="2">
    <location>
        <begin position="858"/>
        <end position="964"/>
    </location>
</feature>
<feature type="region of interest" description="Disordered" evidence="2">
    <location>
        <begin position="175"/>
        <end position="196"/>
    </location>
</feature>
<feature type="compositionally biased region" description="Polar residues" evidence="2">
    <location>
        <begin position="1434"/>
        <end position="1443"/>
    </location>
</feature>
<protein>
    <submittedName>
        <fullName evidence="4">Centromere-associated protein E-like isoform X1</fullName>
    </submittedName>
</protein>
<feature type="compositionally biased region" description="Basic and acidic residues" evidence="2">
    <location>
        <begin position="1281"/>
        <end position="1295"/>
    </location>
</feature>
<keyword evidence="1" id="KW-0175">Coiled coil</keyword>
<dbReference type="GeneID" id="115888645"/>
<feature type="compositionally biased region" description="Polar residues" evidence="2">
    <location>
        <begin position="882"/>
        <end position="897"/>
    </location>
</feature>
<dbReference type="RefSeq" id="XP_030764277.1">
    <property type="nucleotide sequence ID" value="XM_030908417.1"/>
</dbReference>
<feature type="region of interest" description="Disordered" evidence="2">
    <location>
        <begin position="1588"/>
        <end position="1838"/>
    </location>
</feature>
<feature type="compositionally biased region" description="Basic and acidic residues" evidence="2">
    <location>
        <begin position="1391"/>
        <end position="1404"/>
    </location>
</feature>
<gene>
    <name evidence="4" type="primary">LOC115888645</name>
</gene>
<feature type="region of interest" description="Disordered" evidence="2">
    <location>
        <begin position="1262"/>
        <end position="1299"/>
    </location>
</feature>
<feature type="compositionally biased region" description="Basic and acidic residues" evidence="2">
    <location>
        <begin position="1459"/>
        <end position="1487"/>
    </location>
</feature>
<feature type="region of interest" description="Disordered" evidence="2">
    <location>
        <begin position="286"/>
        <end position="313"/>
    </location>
</feature>
<organism evidence="3 4">
    <name type="scientific">Sitophilus oryzae</name>
    <name type="common">Rice weevil</name>
    <name type="synonym">Curculio oryzae</name>
    <dbReference type="NCBI Taxonomy" id="7048"/>
    <lineage>
        <taxon>Eukaryota</taxon>
        <taxon>Metazoa</taxon>
        <taxon>Ecdysozoa</taxon>
        <taxon>Arthropoda</taxon>
        <taxon>Hexapoda</taxon>
        <taxon>Insecta</taxon>
        <taxon>Pterygota</taxon>
        <taxon>Neoptera</taxon>
        <taxon>Endopterygota</taxon>
        <taxon>Coleoptera</taxon>
        <taxon>Polyphaga</taxon>
        <taxon>Cucujiformia</taxon>
        <taxon>Curculionidae</taxon>
        <taxon>Dryophthorinae</taxon>
        <taxon>Sitophilus</taxon>
    </lineage>
</organism>
<feature type="region of interest" description="Disordered" evidence="2">
    <location>
        <begin position="762"/>
        <end position="808"/>
    </location>
</feature>
<evidence type="ECO:0000256" key="1">
    <source>
        <dbReference type="SAM" id="Coils"/>
    </source>
</evidence>
<dbReference type="OrthoDB" id="6784891at2759"/>
<feature type="region of interest" description="Disordered" evidence="2">
    <location>
        <begin position="659"/>
        <end position="688"/>
    </location>
</feature>
<evidence type="ECO:0000256" key="2">
    <source>
        <dbReference type="SAM" id="MobiDB-lite"/>
    </source>
</evidence>
<feature type="region of interest" description="Disordered" evidence="2">
    <location>
        <begin position="26"/>
        <end position="64"/>
    </location>
</feature>
<sequence length="1838" mass="206540">MYRFVCTHLSKSRNISGTCKKISQSTRYHFSNSKPSSSSATRERSEEPEDTNNNETSAENSNRPVTCPAKLQHVHVCTKTFGLGNVKNASHLAEHPKLYTNNFLTVNPPVPSISKKYFHIYSISKDRIPIDDPAIPVKRLYSGYSYRHLGTDELDNYKMALHDLQRIKSQKLDSQWRPKTSGSYKSSSAHSSSMWLKTRKRHTSKTDISYPTHTINHHLKLNKRYRIREGATDCQVDVLEQALISSKKMEEQMQRVTQCLDAKYSKKGKMITNKPKRENLINITISKKKSTSSAKARKSQKSQERPEVSPTAQSYIQYHPTIKNASKEVKMRLKRKYVQLLLKPSKQQGLLSSNWNQPEVKDELEEEPYQDDNVKAEETNAEEANFSEFEKEAVAQPAEIVMAEMEDHVESARYPQRVYVDISTPYEIDKVCLITKSDKHSSAGISEAQKVSRSEILDENTEAIQPTSNQRGPKVQKAQINLANMEKDLENTNKFIKELTDLEDRNLGSLAEQVRISKKIDQLMQHREKITQELRSLIAVPGKKNEVAEPRIKPPEKTEIEPLEYDEIENLNSEAVKKNQRANRLRRIMEHHSIIEERNAQMELQKPKINTRKSSIMKNIGELLEKNKRRDQVKQELLDLELGNIKPLSRSEEERMIQKHPQMKSIQAKPAAPETTEASSYLEEPDEVEELNEKASAKVRMARHQNMLRRQQMEIDKLKEQMAAVVATPTVEKESPKGDKKIAVLVEKNNRAERVREKIENFNDSTTGREKEHATRVTRPRQDVKPMKEDSRAEPTTERSDEITTETEIHKKVPASKIEDTVKKILNAVLLNQIIPPVKSELQQEDVEKESEEKLCSLANENMKSSKDKKNDKIKRIEEPTKNQTQDSQNGTHNSPQKEAISPKQQKEPVCSIPTLKEKDPSEDDEDLDVVLVRDRENQNKEVTAKERPKEVPSHDLKEKTSTNQETLQCRYQKLLSELGIKNINGIVPVDVAKELEPIPIKTKKEIQPVCETTGIMINPNLTQQEYKSDMNQNKNSVIQLKSSKETGTVKEENIKDLIIQPNLEAKDITKIDPKKADLSVNITDAIKTVMLDDTLHTVEKLNETPLKYYVSTNNAIEKTTEKPLECRVEIGAPNSIFSGKNVSGKTTENPLECRVDNLISTCKKVPEILTISNINETVMKEYFMEKILPGTFETIYLPKSEVVVNFKNEPMEAKTYIGHAQCPVNDNKGSSINESKNVEDKIKKKVIKLKDGISELYTRVKRKSSREMTMKQFEMSAGDSEQKADKAKDNENVKMNEGINIKNIEKSCENKTQTEVLDTKPSSTSSKQSYPKNSVSRLGNKIRVPPPVRPPSGKDKEKRKKDKPKGKKDMVLPPKRKDGDTGAVLSGKSYKPESSKNSEKNTAEKISGLEGNKLIKSTNDLQQTKGTLEVQRDTTVGQTSKTEPQKKDSSKTVVATSEKIDKMEEKKPLKSLDNYKYEEEKSETQRDVVLPNKLSLNSVAPQASQQVHELKTNVTNTGRILNLQENKPISGEYKHEKDKFKEQKNIATHPLRASEKTSHQGYSAKSSGTDVERAFNLGENKSTKSLDIIPPLGASEKKSHLGYSAKSSGTDIERPSNFGENNSTKSLGIVPSLGASEKTSHQGYSAKSSGTDVERASNFGENKSTKSRDIVPPLGASEKKSHLGCSAKSCGTDTERPSSFGENKSTKSLGFAPSLGASEKTSNQGYSAKSSGTDAERASNLGENKSTKSLDIVPSLGASEKKSHQGYSAKSNGTDTERASNFGENKSTKSLGFAPPLGASEKTSHQGYSAKSSGTDTERASNYGENKSTKSLGIFLL</sequence>
<accession>A0A6J2YLK2</accession>
<dbReference type="Proteomes" id="UP000504635">
    <property type="component" value="Unplaced"/>
</dbReference>
<feature type="compositionally biased region" description="Basic residues" evidence="2">
    <location>
        <begin position="286"/>
        <end position="300"/>
    </location>
</feature>
<feature type="compositionally biased region" description="Polar residues" evidence="2">
    <location>
        <begin position="1806"/>
        <end position="1816"/>
    </location>
</feature>
<keyword evidence="3" id="KW-1185">Reference proteome</keyword>
<feature type="compositionally biased region" description="Basic and acidic residues" evidence="2">
    <location>
        <begin position="1368"/>
        <end position="1381"/>
    </location>
</feature>
<dbReference type="InParanoid" id="A0A6J2YLK2"/>
<evidence type="ECO:0000313" key="4">
    <source>
        <dbReference type="RefSeq" id="XP_030764277.1"/>
    </source>
</evidence>
<feature type="compositionally biased region" description="Basic and acidic residues" evidence="2">
    <location>
        <begin position="864"/>
        <end position="881"/>
    </location>
</feature>
<proteinExistence type="predicted"/>
<feature type="coiled-coil region" evidence="1">
    <location>
        <begin position="475"/>
        <end position="540"/>
    </location>
</feature>
<feature type="compositionally biased region" description="Low complexity" evidence="2">
    <location>
        <begin position="181"/>
        <end position="193"/>
    </location>
</feature>
<feature type="region of interest" description="Disordered" evidence="2">
    <location>
        <begin position="1313"/>
        <end position="1490"/>
    </location>
</feature>
<feature type="compositionally biased region" description="Polar residues" evidence="2">
    <location>
        <begin position="1642"/>
        <end position="1652"/>
    </location>
</feature>
<name>A0A6J2YLK2_SITOR</name>
<feature type="compositionally biased region" description="Polar residues" evidence="2">
    <location>
        <begin position="1720"/>
        <end position="1734"/>
    </location>
</feature>
<feature type="compositionally biased region" description="Polar residues" evidence="2">
    <location>
        <begin position="1766"/>
        <end position="1775"/>
    </location>
</feature>
<feature type="compositionally biased region" description="Polar residues" evidence="2">
    <location>
        <begin position="1313"/>
        <end position="1338"/>
    </location>
</feature>
<reference evidence="4" key="1">
    <citation type="submission" date="2025-08" db="UniProtKB">
        <authorList>
            <consortium name="RefSeq"/>
        </authorList>
    </citation>
    <scope>IDENTIFICATION</scope>
    <source>
        <tissue evidence="4">Gonads</tissue>
    </source>
</reference>
<feature type="compositionally biased region" description="Low complexity" evidence="2">
    <location>
        <begin position="53"/>
        <end position="62"/>
    </location>
</feature>
<feature type="region of interest" description="Disordered" evidence="2">
    <location>
        <begin position="351"/>
        <end position="371"/>
    </location>
</feature>